<organism evidence="1">
    <name type="scientific">Singulisphaera sp. Ch08</name>
    <dbReference type="NCBI Taxonomy" id="3120278"/>
    <lineage>
        <taxon>Bacteria</taxon>
        <taxon>Pseudomonadati</taxon>
        <taxon>Planctomycetota</taxon>
        <taxon>Planctomycetia</taxon>
        <taxon>Isosphaerales</taxon>
        <taxon>Isosphaeraceae</taxon>
        <taxon>Singulisphaera</taxon>
    </lineage>
</organism>
<dbReference type="RefSeq" id="WP_406700268.1">
    <property type="nucleotide sequence ID" value="NZ_CP155447.1"/>
</dbReference>
<dbReference type="Gene3D" id="1.20.120.330">
    <property type="entry name" value="Nucleotidyltransferases domain 2"/>
    <property type="match status" value="1"/>
</dbReference>
<reference evidence="1" key="1">
    <citation type="submission" date="2024-05" db="EMBL/GenBank/DDBJ databases">
        <title>Planctomycetes of the genus Singulisphaera possess chitinolytic capabilities.</title>
        <authorList>
            <person name="Ivanova A."/>
        </authorList>
    </citation>
    <scope>NUCLEOTIDE SEQUENCE</scope>
    <source>
        <strain evidence="1">Ch08T</strain>
    </source>
</reference>
<sequence length="135" mass="14672">MAIINTLQKCLDSPYLFKDDQAPEKIPALLAKAADRLEAAANLQATGQGDPADISFLSYEAMFSCLRALVYQKGYREAGLRCLMLACENLYVRPGLLEASYIVAFERAQGLKTPPAENLAAASAFVKRTLEILAA</sequence>
<gene>
    <name evidence="1" type="ORF">V5E97_15740</name>
</gene>
<name>A0AAU7CQA6_9BACT</name>
<protein>
    <submittedName>
        <fullName evidence="1">Uncharacterized protein</fullName>
    </submittedName>
</protein>
<proteinExistence type="predicted"/>
<evidence type="ECO:0000313" key="1">
    <source>
        <dbReference type="EMBL" id="XBH07431.1"/>
    </source>
</evidence>
<dbReference type="EMBL" id="CP155447">
    <property type="protein sequence ID" value="XBH07431.1"/>
    <property type="molecule type" value="Genomic_DNA"/>
</dbReference>
<dbReference type="AlphaFoldDB" id="A0AAU7CQA6"/>
<accession>A0AAU7CQA6</accession>